<keyword evidence="9" id="KW-0119">Carbohydrate metabolism</keyword>
<dbReference type="OrthoDB" id="191315at2759"/>
<dbReference type="InterPro" id="IPR013785">
    <property type="entry name" value="Aldolase_TIM"/>
</dbReference>
<keyword evidence="8" id="KW-0704">Schiff base</keyword>
<feature type="binding site" evidence="13">
    <location>
        <position position="77"/>
    </location>
    <ligand>
        <name>pyruvate</name>
        <dbReference type="ChEBI" id="CHEBI:15361"/>
    </ligand>
</feature>
<sequence length="332" mass="36948">MFHFIFRQAYKKSKYCFYSQNSLKCALYSTMNFQFGLAAAPVTPLDKNGEVNVSIIGKYIDILLEQGIRSVYVNGCTGEGPSFNVQERKLVAEKWVEYGRNKLDKIIIQIGGTNMKDSQELAVHAQKVGASAIASLPHLFYQSDVSSLIEYCAELTSVVPEMPFMYYHIPGFTGVNIKVEEFLEAAQHKLPSLVGVKYTHNDLFDATQSTLVGGGKYLVSLGGDDLLLSGLVLGIKSSIGLTYNYCGKVNCSILEAYNKQDMDQARKLQLEVHQYWKIFMKYGGNAAAVTRACLILLGLDVGPPRLPNMPLNNEELKLLKIDLQNFLTVNKL</sequence>
<evidence type="ECO:0000256" key="11">
    <source>
        <dbReference type="PIRNR" id="PIRNR001365"/>
    </source>
</evidence>
<evidence type="ECO:0000313" key="14">
    <source>
        <dbReference type="EMBL" id="CAB4029544.1"/>
    </source>
</evidence>
<evidence type="ECO:0000256" key="6">
    <source>
        <dbReference type="ARBA" id="ARBA00022490"/>
    </source>
</evidence>
<evidence type="ECO:0000256" key="8">
    <source>
        <dbReference type="ARBA" id="ARBA00023270"/>
    </source>
</evidence>
<proteinExistence type="inferred from homology"/>
<dbReference type="GO" id="GO:0005737">
    <property type="term" value="C:cytoplasm"/>
    <property type="evidence" value="ECO:0007669"/>
    <property type="project" value="UniProtKB-SubCell"/>
</dbReference>
<keyword evidence="7 11" id="KW-0456">Lyase</keyword>
<dbReference type="Pfam" id="PF00701">
    <property type="entry name" value="DHDPS"/>
    <property type="match status" value="1"/>
</dbReference>
<dbReference type="SMART" id="SM01130">
    <property type="entry name" value="DHDPS"/>
    <property type="match status" value="1"/>
</dbReference>
<comment type="pathway">
    <text evidence="2">Amino-sugar metabolism; N-acetylneuraminate degradation.</text>
</comment>
<protein>
    <recommendedName>
        <fullName evidence="5">N-acetylneuraminate lyase</fullName>
        <ecNumber evidence="5">4.1.3.3</ecNumber>
    </recommendedName>
</protein>
<dbReference type="SUPFAM" id="SSF51569">
    <property type="entry name" value="Aldolase"/>
    <property type="match status" value="1"/>
</dbReference>
<feature type="active site" description="Proton donor/acceptor" evidence="12">
    <location>
        <position position="167"/>
    </location>
</feature>
<comment type="subunit">
    <text evidence="4">Homotetramer.</text>
</comment>
<evidence type="ECO:0000256" key="3">
    <source>
        <dbReference type="ARBA" id="ARBA00006324"/>
    </source>
</evidence>
<name>A0A7D9JGX8_PARCT</name>
<comment type="catalytic activity">
    <reaction evidence="10">
        <text>aceneuramate = aldehydo-N-acetyl-D-mannosamine + pyruvate</text>
        <dbReference type="Rhea" id="RHEA:23296"/>
        <dbReference type="ChEBI" id="CHEBI:15361"/>
        <dbReference type="ChEBI" id="CHEBI:17122"/>
        <dbReference type="ChEBI" id="CHEBI:173083"/>
        <dbReference type="EC" id="4.1.3.3"/>
    </reaction>
</comment>
<evidence type="ECO:0000256" key="4">
    <source>
        <dbReference type="ARBA" id="ARBA00011881"/>
    </source>
</evidence>
<dbReference type="EC" id="4.1.3.3" evidence="5"/>
<dbReference type="Proteomes" id="UP001152795">
    <property type="component" value="Unassembled WGS sequence"/>
</dbReference>
<dbReference type="PRINTS" id="PR00146">
    <property type="entry name" value="DHPICSNTHASE"/>
</dbReference>
<dbReference type="PANTHER" id="PTHR12128">
    <property type="entry name" value="DIHYDRODIPICOLINATE SYNTHASE"/>
    <property type="match status" value="1"/>
</dbReference>
<evidence type="ECO:0000256" key="2">
    <source>
        <dbReference type="ARBA" id="ARBA00004878"/>
    </source>
</evidence>
<dbReference type="GO" id="GO:0008747">
    <property type="term" value="F:N-acetylneuraminate lyase activity"/>
    <property type="evidence" value="ECO:0007669"/>
    <property type="project" value="UniProtKB-EC"/>
</dbReference>
<comment type="caution">
    <text evidence="14">The sequence shown here is derived from an EMBL/GenBank/DDBJ whole genome shotgun (WGS) entry which is preliminary data.</text>
</comment>
<dbReference type="AlphaFoldDB" id="A0A7D9JGX8"/>
<comment type="similarity">
    <text evidence="3">Belongs to the DapA family. NanA subfamily.</text>
</comment>
<dbReference type="PANTHER" id="PTHR12128:SF21">
    <property type="entry name" value="N-ACETYLNEURAMINATE LYASE"/>
    <property type="match status" value="1"/>
</dbReference>
<evidence type="ECO:0000313" key="15">
    <source>
        <dbReference type="Proteomes" id="UP001152795"/>
    </source>
</evidence>
<organism evidence="14 15">
    <name type="scientific">Paramuricea clavata</name>
    <name type="common">Red gorgonian</name>
    <name type="synonym">Violescent sea-whip</name>
    <dbReference type="NCBI Taxonomy" id="317549"/>
    <lineage>
        <taxon>Eukaryota</taxon>
        <taxon>Metazoa</taxon>
        <taxon>Cnidaria</taxon>
        <taxon>Anthozoa</taxon>
        <taxon>Octocorallia</taxon>
        <taxon>Malacalcyonacea</taxon>
        <taxon>Plexauridae</taxon>
        <taxon>Paramuricea</taxon>
    </lineage>
</organism>
<evidence type="ECO:0000256" key="12">
    <source>
        <dbReference type="PIRSR" id="PIRSR001365-1"/>
    </source>
</evidence>
<evidence type="ECO:0000256" key="13">
    <source>
        <dbReference type="PIRSR" id="PIRSR001365-2"/>
    </source>
</evidence>
<reference evidence="14" key="1">
    <citation type="submission" date="2020-04" db="EMBL/GenBank/DDBJ databases">
        <authorList>
            <person name="Alioto T."/>
            <person name="Alioto T."/>
            <person name="Gomez Garrido J."/>
        </authorList>
    </citation>
    <scope>NUCLEOTIDE SEQUENCE</scope>
    <source>
        <strain evidence="14">A484AB</strain>
    </source>
</reference>
<keyword evidence="6" id="KW-0963">Cytoplasm</keyword>
<keyword evidence="15" id="KW-1185">Reference proteome</keyword>
<comment type="subcellular location">
    <subcellularLocation>
        <location evidence="1">Cytoplasm</location>
    </subcellularLocation>
</comment>
<gene>
    <name evidence="14" type="ORF">PACLA_8A009689</name>
</gene>
<evidence type="ECO:0000256" key="5">
    <source>
        <dbReference type="ARBA" id="ARBA00012911"/>
    </source>
</evidence>
<dbReference type="Gene3D" id="3.20.20.70">
    <property type="entry name" value="Aldolase class I"/>
    <property type="match status" value="1"/>
</dbReference>
<evidence type="ECO:0000256" key="10">
    <source>
        <dbReference type="ARBA" id="ARBA00044906"/>
    </source>
</evidence>
<feature type="binding site" evidence="13">
    <location>
        <position position="239"/>
    </location>
    <ligand>
        <name>pyruvate</name>
        <dbReference type="ChEBI" id="CHEBI:15361"/>
    </ligand>
</feature>
<dbReference type="EMBL" id="CACRXK020016238">
    <property type="protein sequence ID" value="CAB4029544.1"/>
    <property type="molecule type" value="Genomic_DNA"/>
</dbReference>
<accession>A0A7D9JGX8</accession>
<dbReference type="InterPro" id="IPR002220">
    <property type="entry name" value="DapA-like"/>
</dbReference>
<evidence type="ECO:0000256" key="7">
    <source>
        <dbReference type="ARBA" id="ARBA00023239"/>
    </source>
</evidence>
<evidence type="ECO:0000256" key="9">
    <source>
        <dbReference type="ARBA" id="ARBA00023277"/>
    </source>
</evidence>
<feature type="active site" description="Schiff-base intermediate with substrate" evidence="12">
    <location>
        <position position="197"/>
    </location>
</feature>
<dbReference type="PIRSF" id="PIRSF001365">
    <property type="entry name" value="DHDPS"/>
    <property type="match status" value="1"/>
</dbReference>
<evidence type="ECO:0000256" key="1">
    <source>
        <dbReference type="ARBA" id="ARBA00004496"/>
    </source>
</evidence>